<name>A0A8H5AVJ7_9AGAR</name>
<feature type="compositionally biased region" description="Polar residues" evidence="2">
    <location>
        <begin position="374"/>
        <end position="388"/>
    </location>
</feature>
<feature type="domain" description="Bud22" evidence="3">
    <location>
        <begin position="29"/>
        <end position="431"/>
    </location>
</feature>
<feature type="compositionally biased region" description="Basic and acidic residues" evidence="2">
    <location>
        <begin position="345"/>
        <end position="357"/>
    </location>
</feature>
<keyword evidence="1" id="KW-0175">Coiled coil</keyword>
<evidence type="ECO:0000313" key="5">
    <source>
        <dbReference type="Proteomes" id="UP000541558"/>
    </source>
</evidence>
<feature type="compositionally biased region" description="Basic residues" evidence="2">
    <location>
        <begin position="1"/>
        <end position="13"/>
    </location>
</feature>
<dbReference type="AlphaFoldDB" id="A0A8H5AVJ7"/>
<accession>A0A8H5AVJ7</accession>
<proteinExistence type="predicted"/>
<feature type="compositionally biased region" description="Basic residues" evidence="2">
    <location>
        <begin position="322"/>
        <end position="331"/>
    </location>
</feature>
<sequence length="431" mass="47005">MDGHKKQNLKRKRVEGTKEDLGSRISGKMHHELHEVHHACKKAKTFETQKLVKRLKQLRQKNEDEAAIKDHEAQLEIIKTLDHNRLANTAFKTKLLKDKQLKENQDVQDALTKEIQTSVLDAPTTGTPQAKVQSRLLSSKIIASQVATSIATLKTILNPDVPPTKKARSESPEAAAGPAKSAKQRKEIVPTLAKEDEDEGSSADDDDSDGEADAGDAGWESGTVDGDDDSGEEASEGGEADGWESGSIHGSDSEQDDDDTDDDSGDELAVKAPPKKSAKAAPASSSKSKAESTFLPSLSMGYAVGSDASDIEDGPAVADPRKNRRGQRARRAIWEKKYGRGANHMKQEAIKEQERKAKAAAKQQQKSMPRPDSGWSNRKPQGGPQSNFKAPEPPKKQNVEKPLHPSWEAKRKLKEKQSDAIVASQGKKIKF</sequence>
<feature type="region of interest" description="Disordered" evidence="2">
    <location>
        <begin position="158"/>
        <end position="431"/>
    </location>
</feature>
<protein>
    <recommendedName>
        <fullName evidence="3">Bud22 domain-containing protein</fullName>
    </recommendedName>
</protein>
<feature type="region of interest" description="Disordered" evidence="2">
    <location>
        <begin position="1"/>
        <end position="31"/>
    </location>
</feature>
<evidence type="ECO:0000259" key="3">
    <source>
        <dbReference type="Pfam" id="PF09073"/>
    </source>
</evidence>
<feature type="compositionally biased region" description="Acidic residues" evidence="2">
    <location>
        <begin position="253"/>
        <end position="266"/>
    </location>
</feature>
<dbReference type="PANTHER" id="PTHR23325">
    <property type="entry name" value="SERUM RESPONSE FACTOR-BINDING"/>
    <property type="match status" value="1"/>
</dbReference>
<dbReference type="Proteomes" id="UP000541558">
    <property type="component" value="Unassembled WGS sequence"/>
</dbReference>
<feature type="compositionally biased region" description="Acidic residues" evidence="2">
    <location>
        <begin position="225"/>
        <end position="242"/>
    </location>
</feature>
<gene>
    <name evidence="4" type="ORF">D9611_009413</name>
</gene>
<dbReference type="Pfam" id="PF09073">
    <property type="entry name" value="BUD22"/>
    <property type="match status" value="1"/>
</dbReference>
<dbReference type="OrthoDB" id="3364872at2759"/>
<dbReference type="EMBL" id="JAACJK010000225">
    <property type="protein sequence ID" value="KAF5311691.1"/>
    <property type="molecule type" value="Genomic_DNA"/>
</dbReference>
<dbReference type="GO" id="GO:0030490">
    <property type="term" value="P:maturation of SSU-rRNA"/>
    <property type="evidence" value="ECO:0007669"/>
    <property type="project" value="TreeGrafter"/>
</dbReference>
<keyword evidence="5" id="KW-1185">Reference proteome</keyword>
<evidence type="ECO:0000313" key="4">
    <source>
        <dbReference type="EMBL" id="KAF5311691.1"/>
    </source>
</evidence>
<dbReference type="GO" id="GO:0005634">
    <property type="term" value="C:nucleus"/>
    <property type="evidence" value="ECO:0007669"/>
    <property type="project" value="TreeGrafter"/>
</dbReference>
<comment type="caution">
    <text evidence="4">The sequence shown here is derived from an EMBL/GenBank/DDBJ whole genome shotgun (WGS) entry which is preliminary data.</text>
</comment>
<evidence type="ECO:0000256" key="2">
    <source>
        <dbReference type="SAM" id="MobiDB-lite"/>
    </source>
</evidence>
<organism evidence="4 5">
    <name type="scientific">Ephemerocybe angulata</name>
    <dbReference type="NCBI Taxonomy" id="980116"/>
    <lineage>
        <taxon>Eukaryota</taxon>
        <taxon>Fungi</taxon>
        <taxon>Dikarya</taxon>
        <taxon>Basidiomycota</taxon>
        <taxon>Agaricomycotina</taxon>
        <taxon>Agaricomycetes</taxon>
        <taxon>Agaricomycetidae</taxon>
        <taxon>Agaricales</taxon>
        <taxon>Agaricineae</taxon>
        <taxon>Psathyrellaceae</taxon>
        <taxon>Ephemerocybe</taxon>
    </lineage>
</organism>
<reference evidence="4 5" key="1">
    <citation type="journal article" date="2020" name="ISME J.">
        <title>Uncovering the hidden diversity of litter-decomposition mechanisms in mushroom-forming fungi.</title>
        <authorList>
            <person name="Floudas D."/>
            <person name="Bentzer J."/>
            <person name="Ahren D."/>
            <person name="Johansson T."/>
            <person name="Persson P."/>
            <person name="Tunlid A."/>
        </authorList>
    </citation>
    <scope>NUCLEOTIDE SEQUENCE [LARGE SCALE GENOMIC DNA]</scope>
    <source>
        <strain evidence="4 5">CBS 175.51</strain>
    </source>
</reference>
<dbReference type="GO" id="GO:0030686">
    <property type="term" value="C:90S preribosome"/>
    <property type="evidence" value="ECO:0007669"/>
    <property type="project" value="TreeGrafter"/>
</dbReference>
<feature type="compositionally biased region" description="Acidic residues" evidence="2">
    <location>
        <begin position="195"/>
        <end position="214"/>
    </location>
</feature>
<dbReference type="InterPro" id="IPR015158">
    <property type="entry name" value="Bud22_dom"/>
</dbReference>
<evidence type="ECO:0000256" key="1">
    <source>
        <dbReference type="ARBA" id="ARBA00023054"/>
    </source>
</evidence>
<dbReference type="InterPro" id="IPR037393">
    <property type="entry name" value="Bud22/SRFB1"/>
</dbReference>
<feature type="compositionally biased region" description="Basic and acidic residues" evidence="2">
    <location>
        <begin position="392"/>
        <end position="418"/>
    </location>
</feature>
<dbReference type="PANTHER" id="PTHR23325:SF1">
    <property type="entry name" value="SERUM RESPONSE FACTOR-BINDING PROTEIN 1"/>
    <property type="match status" value="1"/>
</dbReference>